<dbReference type="PANTHER" id="PTHR12788:SF10">
    <property type="entry name" value="PROTEIN-TYROSINE SULFOTRANSFERASE"/>
    <property type="match status" value="1"/>
</dbReference>
<dbReference type="HOGENOM" id="CLU_017034_1_0_5"/>
<dbReference type="Gene3D" id="3.40.50.300">
    <property type="entry name" value="P-loop containing nucleotide triphosphate hydrolases"/>
    <property type="match status" value="1"/>
</dbReference>
<dbReference type="AlphaFoldDB" id="Q2GAS5"/>
<evidence type="ECO:0000256" key="2">
    <source>
        <dbReference type="PROSITE-ProRule" id="PRU00339"/>
    </source>
</evidence>
<dbReference type="Gene3D" id="1.25.40.10">
    <property type="entry name" value="Tetratricopeptide repeat domain"/>
    <property type="match status" value="1"/>
</dbReference>
<reference evidence="4" key="1">
    <citation type="submission" date="2006-01" db="EMBL/GenBank/DDBJ databases">
        <title>Complete sequence of Novosphingobium aromaticivorans DSM 12444.</title>
        <authorList>
            <consortium name="US DOE Joint Genome Institute"/>
            <person name="Copeland A."/>
            <person name="Lucas S."/>
            <person name="Lapidus A."/>
            <person name="Barry K."/>
            <person name="Detter J.C."/>
            <person name="Glavina T."/>
            <person name="Hammon N."/>
            <person name="Israni S."/>
            <person name="Pitluck S."/>
            <person name="Chain P."/>
            <person name="Malfatti S."/>
            <person name="Shin M."/>
            <person name="Vergez L."/>
            <person name="Schmutz J."/>
            <person name="Larimer F."/>
            <person name="Land M."/>
            <person name="Kyrpides N."/>
            <person name="Ivanova N."/>
            <person name="Fredrickson J."/>
            <person name="Balkwill D."/>
            <person name="Romine M.F."/>
            <person name="Richardson P."/>
        </authorList>
    </citation>
    <scope>NUCLEOTIDE SEQUENCE [LARGE SCALE GENOMIC DNA]</scope>
    <source>
        <strain evidence="4">ATCC 700278 / DSM 12444 / CCUG 56034 / CIP 105152 / NBRC 16084 / F199</strain>
    </source>
</reference>
<dbReference type="STRING" id="279238.Saro_0601"/>
<sequence length="525" mass="57427">MTTAPSGLVDAARGALVRGDLEATNRAAAAMVAASPGDAEGHFLLGVAEAGVGRIKAGIGHIERAVTLDPRGEYLAHLAKFYCLVRRDRDAANALRRAEAAPPADALGRDTMGCVFARLGDHAAALPHFAEAVRLRPDIAEYRYNEAVTLNFLGRVDEAEAAIEALLAQAPGHARAHHLLAGLRRQSAERNHVARLGQARARARGGRDRLLLGYALAKELEDIGEYDHALDTLCEANAEHRRNLPYAFERDAAIFDAIEESWPMLRDAAPTAPSKASPIFVIGMPRTGTTLVDRILGSHPEVESAGELQAMPLAVKRAAATNSATVMDPETIRAATGADMAAVGRDYLERARHHLRGGAARFTDKFPGNFHYAGFIARALPEARIVCLRRHPMDTVLSNFRNLFAVGSRYYDYSYDLLDIAAYYARFDRLMAFWREALPGRVLELRYEDLVADQEGQTRRLLEHCGLGWSETCLEFHSNAAPVSTPSAAQVRRPIYADSVARWKRHGEVLGPVARFFEQTGIAID</sequence>
<keyword evidence="2" id="KW-0802">TPR repeat</keyword>
<dbReference type="InterPro" id="IPR019734">
    <property type="entry name" value="TPR_rpt"/>
</dbReference>
<dbReference type="Proteomes" id="UP000009134">
    <property type="component" value="Chromosome"/>
</dbReference>
<dbReference type="SUPFAM" id="SSF52540">
    <property type="entry name" value="P-loop containing nucleoside triphosphate hydrolases"/>
    <property type="match status" value="1"/>
</dbReference>
<dbReference type="GO" id="GO:0008476">
    <property type="term" value="F:protein-tyrosine sulfotransferase activity"/>
    <property type="evidence" value="ECO:0007669"/>
    <property type="project" value="InterPro"/>
</dbReference>
<dbReference type="eggNOG" id="COG0457">
    <property type="taxonomic scope" value="Bacteria"/>
</dbReference>
<gene>
    <name evidence="3" type="ordered locus">Saro_0601</name>
</gene>
<keyword evidence="1 3" id="KW-0808">Transferase</keyword>
<dbReference type="RefSeq" id="WP_011444262.1">
    <property type="nucleotide sequence ID" value="NC_007794.1"/>
</dbReference>
<dbReference type="InterPro" id="IPR027417">
    <property type="entry name" value="P-loop_NTPase"/>
</dbReference>
<name>Q2GAS5_NOVAD</name>
<dbReference type="KEGG" id="nar:Saro_0601"/>
<protein>
    <submittedName>
        <fullName evidence="3">Sulfotransferase</fullName>
    </submittedName>
</protein>
<dbReference type="InterPro" id="IPR011990">
    <property type="entry name" value="TPR-like_helical_dom_sf"/>
</dbReference>
<dbReference type="InterPro" id="IPR026634">
    <property type="entry name" value="TPST-like"/>
</dbReference>
<feature type="repeat" description="TPR" evidence="2">
    <location>
        <begin position="106"/>
        <end position="139"/>
    </location>
</feature>
<dbReference type="SMART" id="SM00028">
    <property type="entry name" value="TPR"/>
    <property type="match status" value="3"/>
</dbReference>
<organism evidence="3 4">
    <name type="scientific">Novosphingobium aromaticivorans (strain ATCC 700278 / DSM 12444 / CCUG 56034 / CIP 105152 / NBRC 16084 / F199)</name>
    <dbReference type="NCBI Taxonomy" id="279238"/>
    <lineage>
        <taxon>Bacteria</taxon>
        <taxon>Pseudomonadati</taxon>
        <taxon>Pseudomonadota</taxon>
        <taxon>Alphaproteobacteria</taxon>
        <taxon>Sphingomonadales</taxon>
        <taxon>Sphingomonadaceae</taxon>
        <taxon>Novosphingobium</taxon>
    </lineage>
</organism>
<dbReference type="EMBL" id="CP000248">
    <property type="protein sequence ID" value="ABD25048.1"/>
    <property type="molecule type" value="Genomic_DNA"/>
</dbReference>
<dbReference type="Pfam" id="PF13469">
    <property type="entry name" value="Sulfotransfer_3"/>
    <property type="match status" value="1"/>
</dbReference>
<accession>Q2GAS5</accession>
<dbReference type="Pfam" id="PF14559">
    <property type="entry name" value="TPR_19"/>
    <property type="match status" value="1"/>
</dbReference>
<proteinExistence type="predicted"/>
<keyword evidence="4" id="KW-1185">Reference proteome</keyword>
<dbReference type="PROSITE" id="PS50005">
    <property type="entry name" value="TPR"/>
    <property type="match status" value="1"/>
</dbReference>
<evidence type="ECO:0000313" key="3">
    <source>
        <dbReference type="EMBL" id="ABD25048.1"/>
    </source>
</evidence>
<dbReference type="PANTHER" id="PTHR12788">
    <property type="entry name" value="PROTEIN-TYROSINE SULFOTRANSFERASE 2"/>
    <property type="match status" value="1"/>
</dbReference>
<evidence type="ECO:0000313" key="4">
    <source>
        <dbReference type="Proteomes" id="UP000009134"/>
    </source>
</evidence>
<dbReference type="SUPFAM" id="SSF48452">
    <property type="entry name" value="TPR-like"/>
    <property type="match status" value="1"/>
</dbReference>
<evidence type="ECO:0000256" key="1">
    <source>
        <dbReference type="ARBA" id="ARBA00022679"/>
    </source>
</evidence>